<evidence type="ECO:0000259" key="1">
    <source>
        <dbReference type="Pfam" id="PF03625"/>
    </source>
</evidence>
<organism evidence="2 3">
    <name type="scientific">Cocleimonas flava</name>
    <dbReference type="NCBI Taxonomy" id="634765"/>
    <lineage>
        <taxon>Bacteria</taxon>
        <taxon>Pseudomonadati</taxon>
        <taxon>Pseudomonadota</taxon>
        <taxon>Gammaproteobacteria</taxon>
        <taxon>Thiotrichales</taxon>
        <taxon>Thiotrichaceae</taxon>
        <taxon>Cocleimonas</taxon>
    </lineage>
</organism>
<dbReference type="EMBL" id="SMFQ01000002">
    <property type="protein sequence ID" value="TCJ88882.1"/>
    <property type="molecule type" value="Genomic_DNA"/>
</dbReference>
<feature type="domain" description="DUF302" evidence="1">
    <location>
        <begin position="32"/>
        <end position="89"/>
    </location>
</feature>
<dbReference type="Pfam" id="PF03625">
    <property type="entry name" value="DUF302"/>
    <property type="match status" value="1"/>
</dbReference>
<evidence type="ECO:0000313" key="2">
    <source>
        <dbReference type="EMBL" id="TCJ88882.1"/>
    </source>
</evidence>
<dbReference type="PANTHER" id="PTHR38342">
    <property type="entry name" value="SLR5037 PROTEIN"/>
    <property type="match status" value="1"/>
</dbReference>
<dbReference type="AlphaFoldDB" id="A0A4R1F836"/>
<dbReference type="Gene3D" id="3.30.310.70">
    <property type="entry name" value="TT1751-like domain"/>
    <property type="match status" value="1"/>
</dbReference>
<dbReference type="CDD" id="cd14797">
    <property type="entry name" value="DUF302"/>
    <property type="match status" value="1"/>
</dbReference>
<evidence type="ECO:0000313" key="3">
    <source>
        <dbReference type="Proteomes" id="UP000294887"/>
    </source>
</evidence>
<dbReference type="SUPFAM" id="SSF103247">
    <property type="entry name" value="TT1751-like"/>
    <property type="match status" value="1"/>
</dbReference>
<accession>A0A4R1F836</accession>
<gene>
    <name evidence="2" type="ORF">EV695_0742</name>
</gene>
<dbReference type="InterPro" id="IPR005180">
    <property type="entry name" value="DUF302"/>
</dbReference>
<dbReference type="Proteomes" id="UP000294887">
    <property type="component" value="Unassembled WGS sequence"/>
</dbReference>
<reference evidence="2 3" key="1">
    <citation type="submission" date="2019-03" db="EMBL/GenBank/DDBJ databases">
        <title>Genomic Encyclopedia of Type Strains, Phase IV (KMG-IV): sequencing the most valuable type-strain genomes for metagenomic binning, comparative biology and taxonomic classification.</title>
        <authorList>
            <person name="Goeker M."/>
        </authorList>
    </citation>
    <scope>NUCLEOTIDE SEQUENCE [LARGE SCALE GENOMIC DNA]</scope>
    <source>
        <strain evidence="2 3">DSM 24830</strain>
    </source>
</reference>
<dbReference type="OrthoDB" id="9799367at2"/>
<sequence>MKKTTIKHSVADAADLVVNSLKEKGFTIFADIDHQANAKSVDLEMPASRAIIFGNPLSGTKLMQTDIMMSLDLPLRLAIIENEGETQLIHQTLDDYTPNYQVKDHPVLIKIKGLFATLAAELNV</sequence>
<proteinExistence type="predicted"/>
<name>A0A4R1F836_9GAMM</name>
<dbReference type="RefSeq" id="WP_131904554.1">
    <property type="nucleotide sequence ID" value="NZ_BAAAFU010000008.1"/>
</dbReference>
<protein>
    <submittedName>
        <fullName evidence="2">Uncharacterized protein DUF302</fullName>
    </submittedName>
</protein>
<comment type="caution">
    <text evidence="2">The sequence shown here is derived from an EMBL/GenBank/DDBJ whole genome shotgun (WGS) entry which is preliminary data.</text>
</comment>
<dbReference type="PANTHER" id="PTHR38342:SF2">
    <property type="entry name" value="INNER MEMBRANE OR EXPORTED"/>
    <property type="match status" value="1"/>
</dbReference>
<dbReference type="InterPro" id="IPR035923">
    <property type="entry name" value="TT1751-like_sf"/>
</dbReference>
<keyword evidence="3" id="KW-1185">Reference proteome</keyword>